<evidence type="ECO:0000256" key="3">
    <source>
        <dbReference type="ARBA" id="ARBA00022750"/>
    </source>
</evidence>
<dbReference type="PRINTS" id="PR00792">
    <property type="entry name" value="PEPSIN"/>
</dbReference>
<comment type="similarity">
    <text evidence="1 9">Belongs to the peptidase A1 family.</text>
</comment>
<evidence type="ECO:0000256" key="5">
    <source>
        <dbReference type="ARBA" id="ARBA00023157"/>
    </source>
</evidence>
<dbReference type="InterPro" id="IPR013830">
    <property type="entry name" value="SGNH_hydro"/>
</dbReference>
<dbReference type="Gene3D" id="2.40.70.10">
    <property type="entry name" value="Acid Proteases"/>
    <property type="match status" value="2"/>
</dbReference>
<dbReference type="OrthoDB" id="771136at2759"/>
<dbReference type="AlphaFoldDB" id="A0A813HLW6"/>
<feature type="signal peptide" evidence="10">
    <location>
        <begin position="1"/>
        <end position="15"/>
    </location>
</feature>
<evidence type="ECO:0000256" key="2">
    <source>
        <dbReference type="ARBA" id="ARBA00022670"/>
    </source>
</evidence>
<keyword evidence="4 9" id="KW-0378">Hydrolase</keyword>
<keyword evidence="2 9" id="KW-0645">Protease</keyword>
<evidence type="ECO:0000313" key="13">
    <source>
        <dbReference type="Proteomes" id="UP000654075"/>
    </source>
</evidence>
<dbReference type="Gene3D" id="2.60.40.1960">
    <property type="match status" value="1"/>
</dbReference>
<dbReference type="GO" id="GO:0006508">
    <property type="term" value="P:proteolysis"/>
    <property type="evidence" value="ECO:0007669"/>
    <property type="project" value="UniProtKB-KW"/>
</dbReference>
<dbReference type="InterPro" id="IPR033121">
    <property type="entry name" value="PEPTIDASE_A1"/>
</dbReference>
<dbReference type="SUPFAM" id="SSF52266">
    <property type="entry name" value="SGNH hydrolase"/>
    <property type="match status" value="1"/>
</dbReference>
<evidence type="ECO:0000256" key="8">
    <source>
        <dbReference type="PIRSR" id="PIRSR601461-2"/>
    </source>
</evidence>
<dbReference type="PANTHER" id="PTHR47966:SF51">
    <property type="entry name" value="BETA-SITE APP-CLEAVING ENZYME, ISOFORM A-RELATED"/>
    <property type="match status" value="1"/>
</dbReference>
<dbReference type="InterPro" id="IPR001461">
    <property type="entry name" value="Aspartic_peptidase_A1"/>
</dbReference>
<name>A0A813HLW6_POLGL</name>
<dbReference type="PROSITE" id="PS51767">
    <property type="entry name" value="PEPTIDASE_A1"/>
    <property type="match status" value="1"/>
</dbReference>
<dbReference type="PANTHER" id="PTHR47966">
    <property type="entry name" value="BETA-SITE APP-CLEAVING ENZYME, ISOFORM A-RELATED"/>
    <property type="match status" value="1"/>
</dbReference>
<feature type="domain" description="Peptidase A1" evidence="11">
    <location>
        <begin position="64"/>
        <end position="377"/>
    </location>
</feature>
<dbReference type="GO" id="GO:0004190">
    <property type="term" value="F:aspartic-type endopeptidase activity"/>
    <property type="evidence" value="ECO:0007669"/>
    <property type="project" value="UniProtKB-KW"/>
</dbReference>
<reference evidence="12" key="1">
    <citation type="submission" date="2021-02" db="EMBL/GenBank/DDBJ databases">
        <authorList>
            <person name="Dougan E. K."/>
            <person name="Rhodes N."/>
            <person name="Thang M."/>
            <person name="Chan C."/>
        </authorList>
    </citation>
    <scope>NUCLEOTIDE SEQUENCE</scope>
</reference>
<accession>A0A813HLW6</accession>
<proteinExistence type="inferred from homology"/>
<dbReference type="Proteomes" id="UP000654075">
    <property type="component" value="Unassembled WGS sequence"/>
</dbReference>
<dbReference type="CDD" id="cd00229">
    <property type="entry name" value="SGNH_hydrolase"/>
    <property type="match status" value="1"/>
</dbReference>
<evidence type="ECO:0000256" key="7">
    <source>
        <dbReference type="PIRSR" id="PIRSR601461-1"/>
    </source>
</evidence>
<dbReference type="PROSITE" id="PS00141">
    <property type="entry name" value="ASP_PROTEASE"/>
    <property type="match status" value="1"/>
</dbReference>
<evidence type="ECO:0000256" key="1">
    <source>
        <dbReference type="ARBA" id="ARBA00007447"/>
    </source>
</evidence>
<dbReference type="SUPFAM" id="SSF50630">
    <property type="entry name" value="Acid proteases"/>
    <property type="match status" value="1"/>
</dbReference>
<keyword evidence="3 9" id="KW-0064">Aspartyl protease</keyword>
<feature type="active site" evidence="7">
    <location>
        <position position="80"/>
    </location>
</feature>
<keyword evidence="13" id="KW-1185">Reference proteome</keyword>
<dbReference type="Gene3D" id="3.40.50.1110">
    <property type="entry name" value="SGNH hydrolase"/>
    <property type="match status" value="1"/>
</dbReference>
<evidence type="ECO:0000259" key="11">
    <source>
        <dbReference type="PROSITE" id="PS51767"/>
    </source>
</evidence>
<feature type="active site" evidence="7">
    <location>
        <position position="266"/>
    </location>
</feature>
<feature type="disulfide bond" evidence="8">
    <location>
        <begin position="93"/>
        <end position="98"/>
    </location>
</feature>
<protein>
    <recommendedName>
        <fullName evidence="11">Peptidase A1 domain-containing protein</fullName>
    </recommendedName>
</protein>
<keyword evidence="5 8" id="KW-1015">Disulfide bond</keyword>
<feature type="chain" id="PRO_5032802760" description="Peptidase A1 domain-containing protein" evidence="10">
    <location>
        <begin position="16"/>
        <end position="582"/>
    </location>
</feature>
<evidence type="ECO:0000256" key="4">
    <source>
        <dbReference type="ARBA" id="ARBA00022801"/>
    </source>
</evidence>
<dbReference type="EMBL" id="CAJNNV010032044">
    <property type="protein sequence ID" value="CAE8638715.1"/>
    <property type="molecule type" value="Genomic_DNA"/>
</dbReference>
<dbReference type="FunFam" id="2.40.70.10:FF:000008">
    <property type="entry name" value="Cathepsin D"/>
    <property type="match status" value="1"/>
</dbReference>
<sequence length="582" mass="61616">MAKLLLAALLGVAYGGIVRVPIQKTTSLRDIAKGMSQQVPQLGESLGAEGHTSVTISDFQNAQYFGPIEVGGQTFTVIFDTGSANLWVPAKNCSFTTCWLHKRYDAKKSPSYKADGRQYKVEYGSGPVEGVFASDTVKVGEISVTGQLFAEVSKVSFGPLNLAFAAGKFDGLLGLGFNSISQYNVPTPLETMVAQKLVDEPVFAFYLQSDASEQGELVFGGVDKSHFTGELVNVPLTSETYWEVSMDKATFGSDVIVSSSTKAIIDSGTSLLGGPVEQVKALAAKAGATAILGGKEYIVDCKKLSSMPALTVTLGGKAFTLEASDYTINSGGQCLFAFMGIDVPAPHGPLWILGDVFMKKYYCVFDWKQADAHRGSCQEGLTAGFCDQGRLFEPYGRCLARTLGLELGLPCEVLVCGHSGLTAAQMADNLDALAIKDLGGQLGRGLRRSLGDTVGKPELVLIMAGTNDIGSGQKSQAIFKRIQELHSVCHSLGVPTVALAPPPYGCGKMRNSPFEAERLSLCKLLSAWASGTPGVKAFIEPGELVSAESPALWDSDGLHFSPAGSKQLGRLLASKLTSLSLL</sequence>
<keyword evidence="10" id="KW-0732">Signal</keyword>
<dbReference type="Pfam" id="PF00026">
    <property type="entry name" value="Asp"/>
    <property type="match status" value="1"/>
</dbReference>
<dbReference type="FunFam" id="2.40.70.10:FF:000002">
    <property type="entry name" value="Vacuolar aspartic proteinase"/>
    <property type="match status" value="1"/>
</dbReference>
<evidence type="ECO:0000256" key="6">
    <source>
        <dbReference type="ARBA" id="ARBA00023180"/>
    </source>
</evidence>
<organism evidence="12 13">
    <name type="scientific">Polarella glacialis</name>
    <name type="common">Dinoflagellate</name>
    <dbReference type="NCBI Taxonomy" id="89957"/>
    <lineage>
        <taxon>Eukaryota</taxon>
        <taxon>Sar</taxon>
        <taxon>Alveolata</taxon>
        <taxon>Dinophyceae</taxon>
        <taxon>Suessiales</taxon>
        <taxon>Suessiaceae</taxon>
        <taxon>Polarella</taxon>
    </lineage>
</organism>
<dbReference type="InterPro" id="IPR021109">
    <property type="entry name" value="Peptidase_aspartic_dom_sf"/>
</dbReference>
<evidence type="ECO:0000256" key="10">
    <source>
        <dbReference type="SAM" id="SignalP"/>
    </source>
</evidence>
<comment type="caution">
    <text evidence="12">The sequence shown here is derived from an EMBL/GenBank/DDBJ whole genome shotgun (WGS) entry which is preliminary data.</text>
</comment>
<evidence type="ECO:0000313" key="12">
    <source>
        <dbReference type="EMBL" id="CAE8638715.1"/>
    </source>
</evidence>
<evidence type="ECO:0000256" key="9">
    <source>
        <dbReference type="RuleBase" id="RU000454"/>
    </source>
</evidence>
<dbReference type="InterPro" id="IPR001969">
    <property type="entry name" value="Aspartic_peptidase_AS"/>
</dbReference>
<dbReference type="Pfam" id="PF13472">
    <property type="entry name" value="Lipase_GDSL_2"/>
    <property type="match status" value="1"/>
</dbReference>
<keyword evidence="6" id="KW-0325">Glycoprotein</keyword>
<dbReference type="InterPro" id="IPR036514">
    <property type="entry name" value="SGNH_hydro_sf"/>
</dbReference>
<gene>
    <name evidence="12" type="ORF">PGLA1383_LOCUS53852</name>
</gene>